<dbReference type="AlphaFoldDB" id="A0A5E6S068"/>
<dbReference type="EMBL" id="CABVHK010000005">
    <property type="protein sequence ID" value="VVM69748.1"/>
    <property type="molecule type" value="Genomic_DNA"/>
</dbReference>
<evidence type="ECO:0000313" key="3">
    <source>
        <dbReference type="EMBL" id="VVM69748.1"/>
    </source>
</evidence>
<dbReference type="Proteomes" id="UP000326953">
    <property type="component" value="Unassembled WGS sequence"/>
</dbReference>
<feature type="chain" id="PRO_5022734569" description="Heme utilization protein" evidence="2">
    <location>
        <begin position="25"/>
        <end position="487"/>
    </location>
</feature>
<gene>
    <name evidence="3" type="ORF">PS662_01735</name>
</gene>
<feature type="signal peptide" evidence="2">
    <location>
        <begin position="1"/>
        <end position="24"/>
    </location>
</feature>
<evidence type="ECO:0000313" key="4">
    <source>
        <dbReference type="Proteomes" id="UP000326953"/>
    </source>
</evidence>
<dbReference type="RefSeq" id="WP_150710593.1">
    <property type="nucleotide sequence ID" value="NZ_CABVHK010000005.1"/>
</dbReference>
<accession>A0A5E6S068</accession>
<evidence type="ECO:0000256" key="2">
    <source>
        <dbReference type="SAM" id="SignalP"/>
    </source>
</evidence>
<proteinExistence type="predicted"/>
<evidence type="ECO:0008006" key="5">
    <source>
        <dbReference type="Google" id="ProtNLM"/>
    </source>
</evidence>
<feature type="region of interest" description="Disordered" evidence="1">
    <location>
        <begin position="358"/>
        <end position="383"/>
    </location>
</feature>
<protein>
    <recommendedName>
        <fullName evidence="5">Heme utilization protein</fullName>
    </recommendedName>
</protein>
<organism evidence="3 4">
    <name type="scientific">Pseudomonas fluorescens</name>
    <dbReference type="NCBI Taxonomy" id="294"/>
    <lineage>
        <taxon>Bacteria</taxon>
        <taxon>Pseudomonadati</taxon>
        <taxon>Pseudomonadota</taxon>
        <taxon>Gammaproteobacteria</taxon>
        <taxon>Pseudomonadales</taxon>
        <taxon>Pseudomonadaceae</taxon>
        <taxon>Pseudomonas</taxon>
    </lineage>
</organism>
<feature type="region of interest" description="Disordered" evidence="1">
    <location>
        <begin position="247"/>
        <end position="298"/>
    </location>
</feature>
<keyword evidence="2" id="KW-0732">Signal</keyword>
<dbReference type="OrthoDB" id="7024182at2"/>
<evidence type="ECO:0000256" key="1">
    <source>
        <dbReference type="SAM" id="MobiDB-lite"/>
    </source>
</evidence>
<name>A0A5E6S068_PSEFL</name>
<sequence length="487" mass="48750" precursor="true">MKPSMALKPLVFAIAAVMAVAVQAEQNDRRGNHNGGNQTPPARMVPISATAVANDRQSSTGNRILNEGVENSAEMSSSGGGSSGNVGINVAAGNGNQQDNAAAIANAASDNAAIDNSFVFGTATATADVRQTSNDNRVNNYGVTNSAVMSGSGSGASGNMGINIAGGDLNQQKNTMAIANTNAPLGNARATASANQSGPGLIVNNAADRTYRVDTITVTKTASGSANFEKSFEASGSQSASSAWAAAGSRSSDSSGSLSIDVSGSNSSAASGSNSSAASGSNSSAASGSNSSAASGSSSSSLTASLGATLDAEAAASNSSTVNFGFGDRTRSSSSEASLNASVDATLDVAVDKSFDRSHESSFDVTRDSSYDKSHESSYDKSRDSSFEKAFDSSYEKSTASSYDKSGSKSSESAYDKAKSYSESSSYDLSNTYSYQVLTPTGWANPVTNTATLSGSVNGGSGNLGVNVAAGVGNQQSNSLAISNQSF</sequence>
<reference evidence="3 4" key="1">
    <citation type="submission" date="2019-09" db="EMBL/GenBank/DDBJ databases">
        <authorList>
            <person name="Chandra G."/>
            <person name="Truman W A."/>
        </authorList>
    </citation>
    <scope>NUCLEOTIDE SEQUENCE [LARGE SCALE GENOMIC DNA]</scope>
    <source>
        <strain evidence="3">PS662</strain>
    </source>
</reference>